<name>A0ACC1NBL2_9HYPO</name>
<proteinExistence type="predicted"/>
<protein>
    <submittedName>
        <fullName evidence="1">Uncharacterized protein</fullName>
    </submittedName>
</protein>
<dbReference type="Proteomes" id="UP001143910">
    <property type="component" value="Unassembled WGS sequence"/>
</dbReference>
<keyword evidence="2" id="KW-1185">Reference proteome</keyword>
<comment type="caution">
    <text evidence="1">The sequence shown here is derived from an EMBL/GenBank/DDBJ whole genome shotgun (WGS) entry which is preliminary data.</text>
</comment>
<accession>A0ACC1NBL2</accession>
<sequence>MAIKVHGVAGSTCTKRVLTTLLEKNVSYELVPIDFATAENKQPAYLARQPFGKVPFLEDDGYFVYESRAICKYIAKKYAGQGTKLVPADDEVKAFGLFEQACSIEQNYFNGPAEGIATEKMFKPYLGGTTDEKLVEQYSEQLDKTLAVYDGILSKQKYLGGDEVSLADLFHLPYGKLARDLGFKSTFEKYSNVEKWFASLEKRESWAQPRQLLANHPITIIFATLRVLVQSSSVRRLLATMNQWRQRFSGRQNGSRLGYSLKLPRLAPQRDAGGDANGVISNWDAVVDKSGAFNRPKTTFREFISSEPGAKFPAEKGRYHLYVSYACPWAHRILIARKLKGLEDIVSFTAVHWHLQDGGWRFATADEKETDTENVTPDPLHKDFTHLRQVYYATEPNYAARFSVPVLYDKIQETIVNNESSEILRMFGTVFDDLIEPQYRQVVLYPEALRAQIDAVHDWHYESINNGVYKCGVASTQEAYDRAVFDLFSALDKVEAHFQQSAGPYWFGEQMTEVDIRLYVTLIRFDPVYVQHFKCNIRDIRSGYPKIHQWLRNLYWNIPAFKDTTSFVHIKNHYTRSHIPINPKGITPAGPLPHIMPLDQEVPAAAASV</sequence>
<dbReference type="EMBL" id="JANJQO010000612">
    <property type="protein sequence ID" value="KAJ2976178.1"/>
    <property type="molecule type" value="Genomic_DNA"/>
</dbReference>
<gene>
    <name evidence="1" type="ORF">NQ176_g5099</name>
</gene>
<organism evidence="1 2">
    <name type="scientific">Zarea fungicola</name>
    <dbReference type="NCBI Taxonomy" id="93591"/>
    <lineage>
        <taxon>Eukaryota</taxon>
        <taxon>Fungi</taxon>
        <taxon>Dikarya</taxon>
        <taxon>Ascomycota</taxon>
        <taxon>Pezizomycotina</taxon>
        <taxon>Sordariomycetes</taxon>
        <taxon>Hypocreomycetidae</taxon>
        <taxon>Hypocreales</taxon>
        <taxon>Cordycipitaceae</taxon>
        <taxon>Zarea</taxon>
    </lineage>
</organism>
<evidence type="ECO:0000313" key="2">
    <source>
        <dbReference type="Proteomes" id="UP001143910"/>
    </source>
</evidence>
<reference evidence="1" key="1">
    <citation type="submission" date="2022-08" db="EMBL/GenBank/DDBJ databases">
        <title>Genome Sequence of Lecanicillium fungicola.</title>
        <authorList>
            <person name="Buettner E."/>
        </authorList>
    </citation>
    <scope>NUCLEOTIDE SEQUENCE</scope>
    <source>
        <strain evidence="1">Babe33</strain>
    </source>
</reference>
<evidence type="ECO:0000313" key="1">
    <source>
        <dbReference type="EMBL" id="KAJ2976178.1"/>
    </source>
</evidence>